<comment type="pathway">
    <text evidence="3">Protein modification; protein ubiquitination.</text>
</comment>
<accession>A0ABC8V5R7</accession>
<dbReference type="Gene3D" id="3.30.40.10">
    <property type="entry name" value="Zinc/RING finger domain, C3HC4 (zinc finger)"/>
    <property type="match status" value="1"/>
</dbReference>
<keyword evidence="11 15" id="KW-1133">Transmembrane helix</keyword>
<dbReference type="Proteomes" id="UP001642360">
    <property type="component" value="Unassembled WGS sequence"/>
</dbReference>
<keyword evidence="8 14" id="KW-0863">Zinc-finger</keyword>
<feature type="transmembrane region" description="Helical" evidence="15">
    <location>
        <begin position="12"/>
        <end position="32"/>
    </location>
</feature>
<dbReference type="InterPro" id="IPR044600">
    <property type="entry name" value="ATL1/ATL16-like"/>
</dbReference>
<evidence type="ECO:0000256" key="10">
    <source>
        <dbReference type="ARBA" id="ARBA00022833"/>
    </source>
</evidence>
<feature type="domain" description="RING-type" evidence="16">
    <location>
        <begin position="94"/>
        <end position="136"/>
    </location>
</feature>
<evidence type="ECO:0000256" key="9">
    <source>
        <dbReference type="ARBA" id="ARBA00022786"/>
    </source>
</evidence>
<dbReference type="GO" id="GO:0061630">
    <property type="term" value="F:ubiquitin protein ligase activity"/>
    <property type="evidence" value="ECO:0007669"/>
    <property type="project" value="UniProtKB-EC"/>
</dbReference>
<evidence type="ECO:0000259" key="16">
    <source>
        <dbReference type="PROSITE" id="PS50089"/>
    </source>
</evidence>
<keyword evidence="10" id="KW-0862">Zinc</keyword>
<dbReference type="SMART" id="SM00184">
    <property type="entry name" value="RING"/>
    <property type="match status" value="1"/>
</dbReference>
<evidence type="ECO:0000256" key="4">
    <source>
        <dbReference type="ARBA" id="ARBA00012483"/>
    </source>
</evidence>
<dbReference type="SUPFAM" id="SSF57850">
    <property type="entry name" value="RING/U-box"/>
    <property type="match status" value="1"/>
</dbReference>
<dbReference type="InterPro" id="IPR001841">
    <property type="entry name" value="Znf_RING"/>
</dbReference>
<evidence type="ECO:0000256" key="15">
    <source>
        <dbReference type="SAM" id="Phobius"/>
    </source>
</evidence>
<protein>
    <recommendedName>
        <fullName evidence="4">RING-type E3 ubiquitin transferase</fullName>
        <ecNumber evidence="4">2.3.2.27</ecNumber>
    </recommendedName>
</protein>
<evidence type="ECO:0000313" key="18">
    <source>
        <dbReference type="Proteomes" id="UP001642360"/>
    </source>
</evidence>
<dbReference type="PANTHER" id="PTHR46913">
    <property type="entry name" value="RING-H2 FINGER PROTEIN ATL16"/>
    <property type="match status" value="1"/>
</dbReference>
<evidence type="ECO:0000256" key="2">
    <source>
        <dbReference type="ARBA" id="ARBA00004167"/>
    </source>
</evidence>
<keyword evidence="18" id="KW-1185">Reference proteome</keyword>
<name>A0ABC8V5R7_9AQUA</name>
<comment type="similarity">
    <text evidence="13">Belongs to the RING-type zinc finger family. ATL subfamily.</text>
</comment>
<evidence type="ECO:0000256" key="5">
    <source>
        <dbReference type="ARBA" id="ARBA00022679"/>
    </source>
</evidence>
<keyword evidence="7" id="KW-0479">Metal-binding</keyword>
<evidence type="ECO:0000256" key="11">
    <source>
        <dbReference type="ARBA" id="ARBA00022989"/>
    </source>
</evidence>
<gene>
    <name evidence="17" type="ORF">ILEXP_LOCUS58832</name>
</gene>
<proteinExistence type="inferred from homology"/>
<keyword evidence="5" id="KW-0808">Transferase</keyword>
<dbReference type="PROSITE" id="PS50089">
    <property type="entry name" value="ZF_RING_2"/>
    <property type="match status" value="1"/>
</dbReference>
<evidence type="ECO:0000256" key="6">
    <source>
        <dbReference type="ARBA" id="ARBA00022692"/>
    </source>
</evidence>
<organism evidence="17 18">
    <name type="scientific">Ilex paraguariensis</name>
    <name type="common">yerba mate</name>
    <dbReference type="NCBI Taxonomy" id="185542"/>
    <lineage>
        <taxon>Eukaryota</taxon>
        <taxon>Viridiplantae</taxon>
        <taxon>Streptophyta</taxon>
        <taxon>Embryophyta</taxon>
        <taxon>Tracheophyta</taxon>
        <taxon>Spermatophyta</taxon>
        <taxon>Magnoliopsida</taxon>
        <taxon>eudicotyledons</taxon>
        <taxon>Gunneridae</taxon>
        <taxon>Pentapetalae</taxon>
        <taxon>asterids</taxon>
        <taxon>campanulids</taxon>
        <taxon>Aquifoliales</taxon>
        <taxon>Aquifoliaceae</taxon>
        <taxon>Ilex</taxon>
    </lineage>
</organism>
<dbReference type="GO" id="GO:0008270">
    <property type="term" value="F:zinc ion binding"/>
    <property type="evidence" value="ECO:0007669"/>
    <property type="project" value="UniProtKB-KW"/>
</dbReference>
<evidence type="ECO:0000256" key="1">
    <source>
        <dbReference type="ARBA" id="ARBA00000900"/>
    </source>
</evidence>
<sequence>MEEEKHHHWLEVSPLIIGLIGVMAGALIIAIFQCIISCCSNNHTAQLQINVRTSDDQVETPPSSSSNSNSNNSTVQLIGSCRYSEEYCKEETVCTVCLVEFKEGGEVCILPECTHTFHVACIDKWLHSHPNCPLCRAHTMPRPPVVALPDSGGGVLPSELYGLPDFGG</sequence>
<comment type="catalytic activity">
    <reaction evidence="1">
        <text>S-ubiquitinyl-[E2 ubiquitin-conjugating enzyme]-L-cysteine + [acceptor protein]-L-lysine = [E2 ubiquitin-conjugating enzyme]-L-cysteine + N(6)-ubiquitinyl-[acceptor protein]-L-lysine.</text>
        <dbReference type="EC" id="2.3.2.27"/>
    </reaction>
</comment>
<keyword evidence="6 15" id="KW-0812">Transmembrane</keyword>
<reference evidence="17 18" key="1">
    <citation type="submission" date="2024-02" db="EMBL/GenBank/DDBJ databases">
        <authorList>
            <person name="Vignale AGUSTIN F."/>
            <person name="Sosa J E."/>
            <person name="Modenutti C."/>
        </authorList>
    </citation>
    <scope>NUCLEOTIDE SEQUENCE [LARGE SCALE GENOMIC DNA]</scope>
</reference>
<keyword evidence="9" id="KW-0833">Ubl conjugation pathway</keyword>
<dbReference type="Pfam" id="PF13639">
    <property type="entry name" value="zf-RING_2"/>
    <property type="match status" value="1"/>
</dbReference>
<dbReference type="AlphaFoldDB" id="A0ABC8V5R7"/>
<evidence type="ECO:0000256" key="3">
    <source>
        <dbReference type="ARBA" id="ARBA00004906"/>
    </source>
</evidence>
<evidence type="ECO:0000256" key="8">
    <source>
        <dbReference type="ARBA" id="ARBA00022771"/>
    </source>
</evidence>
<evidence type="ECO:0000256" key="14">
    <source>
        <dbReference type="PROSITE-ProRule" id="PRU00175"/>
    </source>
</evidence>
<comment type="subcellular location">
    <subcellularLocation>
        <location evidence="2">Membrane</location>
        <topology evidence="2">Single-pass membrane protein</topology>
    </subcellularLocation>
</comment>
<dbReference type="GO" id="GO:0016020">
    <property type="term" value="C:membrane"/>
    <property type="evidence" value="ECO:0007669"/>
    <property type="project" value="UniProtKB-SubCell"/>
</dbReference>
<dbReference type="EMBL" id="CAUOFW020010346">
    <property type="protein sequence ID" value="CAK9188182.1"/>
    <property type="molecule type" value="Genomic_DNA"/>
</dbReference>
<comment type="caution">
    <text evidence="17">The sequence shown here is derived from an EMBL/GenBank/DDBJ whole genome shotgun (WGS) entry which is preliminary data.</text>
</comment>
<dbReference type="InterPro" id="IPR013083">
    <property type="entry name" value="Znf_RING/FYVE/PHD"/>
</dbReference>
<evidence type="ECO:0000256" key="13">
    <source>
        <dbReference type="ARBA" id="ARBA00024209"/>
    </source>
</evidence>
<evidence type="ECO:0000256" key="7">
    <source>
        <dbReference type="ARBA" id="ARBA00022723"/>
    </source>
</evidence>
<dbReference type="EC" id="2.3.2.27" evidence="4"/>
<dbReference type="PANTHER" id="PTHR46913:SF1">
    <property type="entry name" value="RING-H2 FINGER PROTEIN ATL16"/>
    <property type="match status" value="1"/>
</dbReference>
<evidence type="ECO:0000313" key="17">
    <source>
        <dbReference type="EMBL" id="CAK9188182.1"/>
    </source>
</evidence>
<evidence type="ECO:0000256" key="12">
    <source>
        <dbReference type="ARBA" id="ARBA00023136"/>
    </source>
</evidence>
<keyword evidence="12 15" id="KW-0472">Membrane</keyword>